<protein>
    <recommendedName>
        <fullName evidence="3">DUF5625 domain-containing protein</fullName>
    </recommendedName>
</protein>
<dbReference type="EMBL" id="AJLO02000020">
    <property type="protein sequence ID" value="KOE99429.1"/>
    <property type="molecule type" value="Genomic_DNA"/>
</dbReference>
<proteinExistence type="predicted"/>
<accession>A0A0L8AB96</accession>
<evidence type="ECO:0000313" key="1">
    <source>
        <dbReference type="EMBL" id="KOE99429.1"/>
    </source>
</evidence>
<name>A0A0L8AB96_9GAMM</name>
<dbReference type="PROSITE" id="PS51257">
    <property type="entry name" value="PROKAR_LIPOPROTEIN"/>
    <property type="match status" value="1"/>
</dbReference>
<sequence>MLGIHRWLRAGLVFTLAGALGACSSRVPDAPEPLDLVKPIIVAEPGQAVRFEFETNARNFKPGRTYALELELQRQGTRRPDEPDVGTSRVPFEVTLQQWGTDAWKDVPTYDSYQAGVLNAGEQLPEWHASSEWRYTSPHMGSDGQYTLSLVALPLELDTRYRVQVRTAQASPELQHYSAQLRVHAARPPGK</sequence>
<comment type="caution">
    <text evidence="1">The sequence shown here is derived from an EMBL/GenBank/DDBJ whole genome shotgun (WGS) entry which is preliminary data.</text>
</comment>
<dbReference type="OrthoDB" id="6039849at2"/>
<evidence type="ECO:0000313" key="2">
    <source>
        <dbReference type="Proteomes" id="UP000036890"/>
    </source>
</evidence>
<reference evidence="1 2" key="1">
    <citation type="journal article" date="2012" name="J. Bacteriol.">
        <title>Genome sequence of a novel nicotine-degrading strain, Pseudomonas geniculata N1.</title>
        <authorList>
            <person name="Tang H."/>
            <person name="Yu H."/>
            <person name="Tai C."/>
            <person name="Huang K."/>
            <person name="Liu Y."/>
            <person name="Wang L."/>
            <person name="Yao Y."/>
            <person name="Wu G."/>
            <person name="Xu P."/>
        </authorList>
    </citation>
    <scope>NUCLEOTIDE SEQUENCE [LARGE SCALE GENOMIC DNA]</scope>
    <source>
        <strain evidence="1 2">N1</strain>
    </source>
</reference>
<organism evidence="1 2">
    <name type="scientific">Stenotrophomonas geniculata N1</name>
    <dbReference type="NCBI Taxonomy" id="1167641"/>
    <lineage>
        <taxon>Bacteria</taxon>
        <taxon>Pseudomonadati</taxon>
        <taxon>Pseudomonadota</taxon>
        <taxon>Gammaproteobacteria</taxon>
        <taxon>Lysobacterales</taxon>
        <taxon>Lysobacteraceae</taxon>
        <taxon>Stenotrophomonas</taxon>
    </lineage>
</organism>
<gene>
    <name evidence="1" type="ORF">W7K_09450</name>
</gene>
<dbReference type="Proteomes" id="UP000036890">
    <property type="component" value="Unassembled WGS sequence"/>
</dbReference>
<dbReference type="AlphaFoldDB" id="A0A0L8AB96"/>
<evidence type="ECO:0008006" key="3">
    <source>
        <dbReference type="Google" id="ProtNLM"/>
    </source>
</evidence>
<dbReference type="RefSeq" id="WP_010484173.1">
    <property type="nucleotide sequence ID" value="NZ_AJLO02000020.1"/>
</dbReference>